<evidence type="ECO:0000313" key="2">
    <source>
        <dbReference type="EMBL" id="KAJ8425586.1"/>
    </source>
</evidence>
<dbReference type="Proteomes" id="UP001153076">
    <property type="component" value="Unassembled WGS sequence"/>
</dbReference>
<feature type="chain" id="PRO_5040403535" evidence="1">
    <location>
        <begin position="21"/>
        <end position="152"/>
    </location>
</feature>
<dbReference type="EMBL" id="JAKOGI010001446">
    <property type="protein sequence ID" value="KAJ8425586.1"/>
    <property type="molecule type" value="Genomic_DNA"/>
</dbReference>
<protein>
    <submittedName>
        <fullName evidence="2">Uncharacterized protein</fullName>
    </submittedName>
</protein>
<dbReference type="AlphaFoldDB" id="A0A9Q1JM04"/>
<name>A0A9Q1JM04_9CARY</name>
<reference evidence="2" key="1">
    <citation type="submission" date="2022-04" db="EMBL/GenBank/DDBJ databases">
        <title>Carnegiea gigantea Genome sequencing and assembly v2.</title>
        <authorList>
            <person name="Copetti D."/>
            <person name="Sanderson M.J."/>
            <person name="Burquez A."/>
            <person name="Wojciechowski M.F."/>
        </authorList>
    </citation>
    <scope>NUCLEOTIDE SEQUENCE</scope>
    <source>
        <strain evidence="2">SGP5-SGP5p</strain>
        <tissue evidence="2">Aerial part</tissue>
    </source>
</reference>
<keyword evidence="3" id="KW-1185">Reference proteome</keyword>
<comment type="caution">
    <text evidence="2">The sequence shown here is derived from an EMBL/GenBank/DDBJ whole genome shotgun (WGS) entry which is preliminary data.</text>
</comment>
<proteinExistence type="predicted"/>
<accession>A0A9Q1JM04</accession>
<feature type="signal peptide" evidence="1">
    <location>
        <begin position="1"/>
        <end position="20"/>
    </location>
</feature>
<keyword evidence="1" id="KW-0732">Signal</keyword>
<evidence type="ECO:0000256" key="1">
    <source>
        <dbReference type="SAM" id="SignalP"/>
    </source>
</evidence>
<organism evidence="2 3">
    <name type="scientific">Carnegiea gigantea</name>
    <dbReference type="NCBI Taxonomy" id="171969"/>
    <lineage>
        <taxon>Eukaryota</taxon>
        <taxon>Viridiplantae</taxon>
        <taxon>Streptophyta</taxon>
        <taxon>Embryophyta</taxon>
        <taxon>Tracheophyta</taxon>
        <taxon>Spermatophyta</taxon>
        <taxon>Magnoliopsida</taxon>
        <taxon>eudicotyledons</taxon>
        <taxon>Gunneridae</taxon>
        <taxon>Pentapetalae</taxon>
        <taxon>Caryophyllales</taxon>
        <taxon>Cactineae</taxon>
        <taxon>Cactaceae</taxon>
        <taxon>Cactoideae</taxon>
        <taxon>Echinocereeae</taxon>
        <taxon>Carnegiea</taxon>
    </lineage>
</organism>
<sequence length="152" mass="17863">MHFFNHLMFLKLLLHYLHNAYLLMLVNRTDMDVSGPHYEIPFKQLLLMITERLNLPPSVYNCGILSQNTYYVLLRSNTSATKADYFQGDEKETILDAQKDAALKAIRFLCKKYSVEICDVNFEQFMMYKKCSTFYQDRAIALEDELGEKHLT</sequence>
<gene>
    <name evidence="2" type="ORF">Cgig2_011789</name>
</gene>
<evidence type="ECO:0000313" key="3">
    <source>
        <dbReference type="Proteomes" id="UP001153076"/>
    </source>
</evidence>